<dbReference type="AlphaFoldDB" id="A0A317ZJ07"/>
<dbReference type="InParanoid" id="A0A317ZJ07"/>
<protein>
    <submittedName>
        <fullName evidence="3">Glycosyltransferase</fullName>
    </submittedName>
</protein>
<dbReference type="PANTHER" id="PTHR34136:SF1">
    <property type="entry name" value="UDP-N-ACETYL-D-MANNOSAMINURONIC ACID TRANSFERASE"/>
    <property type="match status" value="1"/>
</dbReference>
<evidence type="ECO:0000256" key="2">
    <source>
        <dbReference type="ARBA" id="ARBA00022679"/>
    </source>
</evidence>
<proteinExistence type="predicted"/>
<organism evidence="3 4">
    <name type="scientific">Coraliomargarita sinensis</name>
    <dbReference type="NCBI Taxonomy" id="2174842"/>
    <lineage>
        <taxon>Bacteria</taxon>
        <taxon>Pseudomonadati</taxon>
        <taxon>Verrucomicrobiota</taxon>
        <taxon>Opitutia</taxon>
        <taxon>Puniceicoccales</taxon>
        <taxon>Coraliomargaritaceae</taxon>
        <taxon>Coraliomargarita</taxon>
    </lineage>
</organism>
<dbReference type="RefSeq" id="WP_110130668.1">
    <property type="nucleotide sequence ID" value="NZ_QHJQ01000004.1"/>
</dbReference>
<sequence length="249" mass="28288">MQKDLPTVRILGIEFYNGSLEGALEVARVEGGLILAPSGPGLADLGKNPHYDAALKEADLNLIDSGFLALLWNRRTGQKLQRHSGYKFIKALTEDKDFRNSDDQLWVMPSSDEAASVQSYLGVEERRLDDKHFYVAPYYDKADIKDLNLFKAIRRKKPKYIILAIAGGKQEVLGHWLREQLDYKPAIICIGAAIAFLTGHQASIPSWADRIYIGWLLRILKNPKVFLPRYWKARKLKRLLSEYGTEFPA</sequence>
<dbReference type="InterPro" id="IPR004629">
    <property type="entry name" value="WecG_TagA_CpsF"/>
</dbReference>
<keyword evidence="4" id="KW-1185">Reference proteome</keyword>
<name>A0A317ZJ07_9BACT</name>
<dbReference type="Pfam" id="PF03808">
    <property type="entry name" value="Glyco_tran_WecG"/>
    <property type="match status" value="1"/>
</dbReference>
<dbReference type="PANTHER" id="PTHR34136">
    <property type="match status" value="1"/>
</dbReference>
<evidence type="ECO:0000313" key="4">
    <source>
        <dbReference type="Proteomes" id="UP000247099"/>
    </source>
</evidence>
<dbReference type="OrthoDB" id="433681at2"/>
<evidence type="ECO:0000313" key="3">
    <source>
        <dbReference type="EMBL" id="PXA04213.1"/>
    </source>
</evidence>
<dbReference type="EMBL" id="QHJQ01000004">
    <property type="protein sequence ID" value="PXA04213.1"/>
    <property type="molecule type" value="Genomic_DNA"/>
</dbReference>
<dbReference type="Proteomes" id="UP000247099">
    <property type="component" value="Unassembled WGS sequence"/>
</dbReference>
<dbReference type="GO" id="GO:0016758">
    <property type="term" value="F:hexosyltransferase activity"/>
    <property type="evidence" value="ECO:0007669"/>
    <property type="project" value="TreeGrafter"/>
</dbReference>
<keyword evidence="2 3" id="KW-0808">Transferase</keyword>
<evidence type="ECO:0000256" key="1">
    <source>
        <dbReference type="ARBA" id="ARBA00022676"/>
    </source>
</evidence>
<comment type="caution">
    <text evidence="3">The sequence shown here is derived from an EMBL/GenBank/DDBJ whole genome shotgun (WGS) entry which is preliminary data.</text>
</comment>
<keyword evidence="1" id="KW-0328">Glycosyltransferase</keyword>
<accession>A0A317ZJ07</accession>
<gene>
    <name evidence="3" type="ORF">DDZ13_06645</name>
</gene>
<reference evidence="3 4" key="1">
    <citation type="submission" date="2018-05" db="EMBL/GenBank/DDBJ databases">
        <title>Coraliomargarita sinensis sp. nov., isolated from a marine solar saltern.</title>
        <authorList>
            <person name="Zhou L.Y."/>
        </authorList>
    </citation>
    <scope>NUCLEOTIDE SEQUENCE [LARGE SCALE GENOMIC DNA]</scope>
    <source>
        <strain evidence="3 4">WN38</strain>
    </source>
</reference>